<evidence type="ECO:0000313" key="2">
    <source>
        <dbReference type="Proteomes" id="UP000054018"/>
    </source>
</evidence>
<keyword evidence="2" id="KW-1185">Reference proteome</keyword>
<name>A0A0D0A2Y1_9AGAM</name>
<reference evidence="2" key="2">
    <citation type="submission" date="2015-01" db="EMBL/GenBank/DDBJ databases">
        <title>Evolutionary Origins and Diversification of the Mycorrhizal Mutualists.</title>
        <authorList>
            <consortium name="DOE Joint Genome Institute"/>
            <consortium name="Mycorrhizal Genomics Consortium"/>
            <person name="Kohler A."/>
            <person name="Kuo A."/>
            <person name="Nagy L.G."/>
            <person name="Floudas D."/>
            <person name="Copeland A."/>
            <person name="Barry K.W."/>
            <person name="Cichocki N."/>
            <person name="Veneault-Fourrey C."/>
            <person name="LaButti K."/>
            <person name="Lindquist E.A."/>
            <person name="Lipzen A."/>
            <person name="Lundell T."/>
            <person name="Morin E."/>
            <person name="Murat C."/>
            <person name="Riley R."/>
            <person name="Ohm R."/>
            <person name="Sun H."/>
            <person name="Tunlid A."/>
            <person name="Henrissat B."/>
            <person name="Grigoriev I.V."/>
            <person name="Hibbett D.S."/>
            <person name="Martin F."/>
        </authorList>
    </citation>
    <scope>NUCLEOTIDE SEQUENCE [LARGE SCALE GENOMIC DNA]</scope>
    <source>
        <strain evidence="2">441</strain>
    </source>
</reference>
<reference evidence="1 2" key="1">
    <citation type="submission" date="2014-04" db="EMBL/GenBank/DDBJ databases">
        <authorList>
            <consortium name="DOE Joint Genome Institute"/>
            <person name="Kuo A."/>
            <person name="Kohler A."/>
            <person name="Costa M.D."/>
            <person name="Nagy L.G."/>
            <person name="Floudas D."/>
            <person name="Copeland A."/>
            <person name="Barry K.W."/>
            <person name="Cichocki N."/>
            <person name="Veneault-Fourrey C."/>
            <person name="LaButti K."/>
            <person name="Lindquist E.A."/>
            <person name="Lipzen A."/>
            <person name="Lundell T."/>
            <person name="Morin E."/>
            <person name="Murat C."/>
            <person name="Sun H."/>
            <person name="Tunlid A."/>
            <person name="Henrissat B."/>
            <person name="Grigoriev I.V."/>
            <person name="Hibbett D.S."/>
            <person name="Martin F."/>
            <person name="Nordberg H.P."/>
            <person name="Cantor M.N."/>
            <person name="Hua S.X."/>
        </authorList>
    </citation>
    <scope>NUCLEOTIDE SEQUENCE [LARGE SCALE GENOMIC DNA]</scope>
    <source>
        <strain evidence="1 2">441</strain>
    </source>
</reference>
<protein>
    <submittedName>
        <fullName evidence="1">Uncharacterized protein</fullName>
    </submittedName>
</protein>
<dbReference type="Proteomes" id="UP000054018">
    <property type="component" value="Unassembled WGS sequence"/>
</dbReference>
<sequence length="117" mass="13957">METWTLEYWSRADSTAHIYIPSDSLIHRSPPASLVYIYVVNHGFSRARYPACTAPYFQSSEKEEIYTVGFPHEVGFNMRCGKLRKRRRFRVATRRSCCWTFGWEYCEQQQSQFLIRN</sequence>
<accession>A0A0D0A2Y1</accession>
<proteinExistence type="predicted"/>
<dbReference type="HOGENOM" id="CLU_2085721_0_0_1"/>
<gene>
    <name evidence="1" type="ORF">PISMIDRAFT_676249</name>
</gene>
<dbReference type="EMBL" id="KN833702">
    <property type="protein sequence ID" value="KIK26413.1"/>
    <property type="molecule type" value="Genomic_DNA"/>
</dbReference>
<organism evidence="1 2">
    <name type="scientific">Pisolithus microcarpus 441</name>
    <dbReference type="NCBI Taxonomy" id="765257"/>
    <lineage>
        <taxon>Eukaryota</taxon>
        <taxon>Fungi</taxon>
        <taxon>Dikarya</taxon>
        <taxon>Basidiomycota</taxon>
        <taxon>Agaricomycotina</taxon>
        <taxon>Agaricomycetes</taxon>
        <taxon>Agaricomycetidae</taxon>
        <taxon>Boletales</taxon>
        <taxon>Sclerodermatineae</taxon>
        <taxon>Pisolithaceae</taxon>
        <taxon>Pisolithus</taxon>
    </lineage>
</organism>
<evidence type="ECO:0000313" key="1">
    <source>
        <dbReference type="EMBL" id="KIK26413.1"/>
    </source>
</evidence>
<dbReference type="AlphaFoldDB" id="A0A0D0A2Y1"/>
<dbReference type="OrthoDB" id="10571240at2759"/>